<dbReference type="Proteomes" id="UP001652623">
    <property type="component" value="Chromosome 3"/>
</dbReference>
<gene>
    <name evidence="7" type="primary">LOC125423139</name>
</gene>
<evidence type="ECO:0000259" key="4">
    <source>
        <dbReference type="PROSITE" id="PS50404"/>
    </source>
</evidence>
<name>A0ABM4A5C0_ZIZJJ</name>
<evidence type="ECO:0000313" key="7">
    <source>
        <dbReference type="RefSeq" id="XP_060671926.1"/>
    </source>
</evidence>
<keyword evidence="3" id="KW-0963">Cytoplasm</keyword>
<evidence type="ECO:0000256" key="2">
    <source>
        <dbReference type="ARBA" id="ARBA00047960"/>
    </source>
</evidence>
<dbReference type="SFLD" id="SFLDG01152">
    <property type="entry name" value="Main.3:_Omega-_and_Tau-like"/>
    <property type="match status" value="1"/>
</dbReference>
<dbReference type="SUPFAM" id="SSF52833">
    <property type="entry name" value="Thioredoxin-like"/>
    <property type="match status" value="1"/>
</dbReference>
<dbReference type="Gene3D" id="3.40.30.10">
    <property type="entry name" value="Glutaredoxin"/>
    <property type="match status" value="1"/>
</dbReference>
<feature type="domain" description="GST N-terminal" evidence="4">
    <location>
        <begin position="2"/>
        <end position="82"/>
    </location>
</feature>
<dbReference type="GeneID" id="125423139"/>
<dbReference type="RefSeq" id="XP_060671926.1">
    <property type="nucleotide sequence ID" value="XM_060815943.1"/>
</dbReference>
<dbReference type="Gene3D" id="1.20.1050.10">
    <property type="match status" value="1"/>
</dbReference>
<dbReference type="CDD" id="cd03058">
    <property type="entry name" value="GST_N_Tau"/>
    <property type="match status" value="1"/>
</dbReference>
<evidence type="ECO:0000259" key="5">
    <source>
        <dbReference type="PROSITE" id="PS50405"/>
    </source>
</evidence>
<evidence type="ECO:0000256" key="1">
    <source>
        <dbReference type="ARBA" id="ARBA00022679"/>
    </source>
</evidence>
<comment type="similarity">
    <text evidence="3">Belongs to the GST superfamily.</text>
</comment>
<accession>A0ABM4A5C0</accession>
<organism evidence="6 7">
    <name type="scientific">Ziziphus jujuba</name>
    <name type="common">Chinese jujube</name>
    <name type="synonym">Ziziphus sativa</name>
    <dbReference type="NCBI Taxonomy" id="326968"/>
    <lineage>
        <taxon>Eukaryota</taxon>
        <taxon>Viridiplantae</taxon>
        <taxon>Streptophyta</taxon>
        <taxon>Embryophyta</taxon>
        <taxon>Tracheophyta</taxon>
        <taxon>Spermatophyta</taxon>
        <taxon>Magnoliopsida</taxon>
        <taxon>eudicotyledons</taxon>
        <taxon>Gunneridae</taxon>
        <taxon>Pentapetalae</taxon>
        <taxon>rosids</taxon>
        <taxon>fabids</taxon>
        <taxon>Rosales</taxon>
        <taxon>Rhamnaceae</taxon>
        <taxon>Paliureae</taxon>
        <taxon>Ziziphus</taxon>
    </lineage>
</organism>
<comment type="function">
    <text evidence="3">Is involved in the conjugation of reduced glutathione to a wide number of exogenous and endogenous hydrophobic electrophiles.</text>
</comment>
<dbReference type="PANTHER" id="PTHR11260">
    <property type="entry name" value="GLUTATHIONE S-TRANSFERASE, GST, SUPERFAMILY, GST DOMAIN CONTAINING"/>
    <property type="match status" value="1"/>
</dbReference>
<keyword evidence="6" id="KW-1185">Reference proteome</keyword>
<dbReference type="Pfam" id="PF25907">
    <property type="entry name" value="DUF7962"/>
    <property type="match status" value="1"/>
</dbReference>
<dbReference type="InterPro" id="IPR036282">
    <property type="entry name" value="Glutathione-S-Trfase_C_sf"/>
</dbReference>
<dbReference type="PROSITE" id="PS50404">
    <property type="entry name" value="GST_NTER"/>
    <property type="match status" value="1"/>
</dbReference>
<feature type="domain" description="GST C-terminal" evidence="5">
    <location>
        <begin position="87"/>
        <end position="220"/>
    </location>
</feature>
<dbReference type="InterPro" id="IPR045073">
    <property type="entry name" value="Omega/Tau-like"/>
</dbReference>
<dbReference type="EC" id="2.5.1.18" evidence="3"/>
<comment type="catalytic activity">
    <reaction evidence="2 3">
        <text>RX + glutathione = an S-substituted glutathione + a halide anion + H(+)</text>
        <dbReference type="Rhea" id="RHEA:16437"/>
        <dbReference type="ChEBI" id="CHEBI:15378"/>
        <dbReference type="ChEBI" id="CHEBI:16042"/>
        <dbReference type="ChEBI" id="CHEBI:17792"/>
        <dbReference type="ChEBI" id="CHEBI:57925"/>
        <dbReference type="ChEBI" id="CHEBI:90779"/>
        <dbReference type="EC" id="2.5.1.18"/>
    </reaction>
</comment>
<dbReference type="SFLD" id="SFLDG00358">
    <property type="entry name" value="Main_(cytGST)"/>
    <property type="match status" value="1"/>
</dbReference>
<comment type="subcellular location">
    <subcellularLocation>
        <location evidence="3">Cytoplasm</location>
        <location evidence="3">Cytosol</location>
    </subcellularLocation>
</comment>
<evidence type="ECO:0000256" key="3">
    <source>
        <dbReference type="RuleBase" id="RU369102"/>
    </source>
</evidence>
<dbReference type="CDD" id="cd03185">
    <property type="entry name" value="GST_C_Tau"/>
    <property type="match status" value="1"/>
</dbReference>
<dbReference type="InterPro" id="IPR040079">
    <property type="entry name" value="Glutathione_S-Trfase"/>
</dbReference>
<protein>
    <recommendedName>
        <fullName evidence="3">Glutathione S-transferase</fullName>
        <ecNumber evidence="3">2.5.1.18</ecNumber>
    </recommendedName>
</protein>
<dbReference type="InterPro" id="IPR045074">
    <property type="entry name" value="GST_C_Tau"/>
</dbReference>
<sequence length="231" mass="26558">MADVKLHGAWASPFSCRVVWALKLKGVPYENIEEDLPNNKSKLLLQYNPVHKKIPVLVHGSKPICESMIIIEYIDETWLQNPLLPSDPYQRALARFWVKFAEDKSSVVWTLLRSSGEEREKAKNESLEVLKTIEEHGLGDKKFFGGEEIGIVDIAFGWMSLWLGVIEEIVGAKLLEAHLFPRLYAWTKSFKEVPVIKQNLPDGHELLLLCKGVREKVIRIFFFIMNRLIAF</sequence>
<dbReference type="PANTHER" id="PTHR11260:SF679">
    <property type="entry name" value="GLUTATHIONE TRANSFERASE"/>
    <property type="match status" value="1"/>
</dbReference>
<dbReference type="SUPFAM" id="SSF47616">
    <property type="entry name" value="GST C-terminal domain-like"/>
    <property type="match status" value="1"/>
</dbReference>
<evidence type="ECO:0000313" key="6">
    <source>
        <dbReference type="Proteomes" id="UP001652623"/>
    </source>
</evidence>
<dbReference type="Pfam" id="PF02798">
    <property type="entry name" value="GST_N"/>
    <property type="match status" value="1"/>
</dbReference>
<dbReference type="InterPro" id="IPR004045">
    <property type="entry name" value="Glutathione_S-Trfase_N"/>
</dbReference>
<dbReference type="InterPro" id="IPR036249">
    <property type="entry name" value="Thioredoxin-like_sf"/>
</dbReference>
<dbReference type="SFLD" id="SFLDS00019">
    <property type="entry name" value="Glutathione_Transferase_(cytos"/>
    <property type="match status" value="1"/>
</dbReference>
<dbReference type="InterPro" id="IPR058268">
    <property type="entry name" value="DUF7962"/>
</dbReference>
<keyword evidence="1 3" id="KW-0808">Transferase</keyword>
<dbReference type="InterPro" id="IPR010987">
    <property type="entry name" value="Glutathione-S-Trfase_C-like"/>
</dbReference>
<reference evidence="7" key="1">
    <citation type="submission" date="2025-08" db="UniProtKB">
        <authorList>
            <consortium name="RefSeq"/>
        </authorList>
    </citation>
    <scope>IDENTIFICATION</scope>
    <source>
        <tissue evidence="7">Seedling</tissue>
    </source>
</reference>
<proteinExistence type="inferred from homology"/>
<dbReference type="PROSITE" id="PS50405">
    <property type="entry name" value="GST_CTER"/>
    <property type="match status" value="1"/>
</dbReference>